<dbReference type="PANTHER" id="PTHR24286">
    <property type="entry name" value="CYTOCHROME P450 26"/>
    <property type="match status" value="1"/>
</dbReference>
<gene>
    <name evidence="4" type="ORF">HETSPECPRED_003304</name>
</gene>
<keyword evidence="3" id="KW-0560">Oxidoreductase</keyword>
<evidence type="ECO:0000313" key="5">
    <source>
        <dbReference type="Proteomes" id="UP000664521"/>
    </source>
</evidence>
<sequence length="516" mass="58300">MSSKHQLPLLPHGSPSIISGLSESLSFHSSPEAFITSRVLAFRSSNPYLAENRVPIRAKVLNRNVAVVSSYRHVQQILSESLDNDCPFSAREAYSELMAAFFPDPNLLLSDPPLHCPMRKRWDDRVELIMKSSGAKCEDIAITHFHRIENNSSFDIYESMKELSWKILLSLFLTHTEDSSSPTRSERGSLSEIERQQEVLLRGQFSLFPVSINARWWRSPRSKGLEASRGLLNLFRERLREVPAKGLFIPKNAEEQEDIAKHTLLFTSSLAVKALASLLTATLLNLYVYRGKQSSQSSLAENITALPSETERNNELLRSICLETERLSPPVVGIMRRTTRDIVLGDPHEINIDKQILVPKGWDIWLYFVGAARDPVAFDTNAETFTPRRYCTCPPDKAEVKEGFAFGSGSKACLGKYLMREVILTVAKACLGLLPRSENQDKYVLHTNFDDIPPGVGAWLGWQPDVGPEQWAKDMKQLPTQRPVKEIKVRMTRESVGAAHTDLSIMEWFDAQEYLD</sequence>
<keyword evidence="1 3" id="KW-0479">Metal-binding</keyword>
<dbReference type="OrthoDB" id="1470350at2759"/>
<dbReference type="AlphaFoldDB" id="A0A8H3HVE3"/>
<dbReference type="EMBL" id="CAJPDS010000002">
    <property type="protein sequence ID" value="CAF9903997.1"/>
    <property type="molecule type" value="Genomic_DNA"/>
</dbReference>
<evidence type="ECO:0000256" key="3">
    <source>
        <dbReference type="RuleBase" id="RU000461"/>
    </source>
</evidence>
<comment type="caution">
    <text evidence="4">The sequence shown here is derived from an EMBL/GenBank/DDBJ whole genome shotgun (WGS) entry which is preliminary data.</text>
</comment>
<keyword evidence="2 3" id="KW-0408">Iron</keyword>
<accession>A0A8H3HVE3</accession>
<organism evidence="4 5">
    <name type="scientific">Heterodermia speciosa</name>
    <dbReference type="NCBI Taxonomy" id="116794"/>
    <lineage>
        <taxon>Eukaryota</taxon>
        <taxon>Fungi</taxon>
        <taxon>Dikarya</taxon>
        <taxon>Ascomycota</taxon>
        <taxon>Pezizomycotina</taxon>
        <taxon>Lecanoromycetes</taxon>
        <taxon>OSLEUM clade</taxon>
        <taxon>Lecanoromycetidae</taxon>
        <taxon>Caliciales</taxon>
        <taxon>Physciaceae</taxon>
        <taxon>Heterodermia</taxon>
    </lineage>
</organism>
<evidence type="ECO:0008006" key="6">
    <source>
        <dbReference type="Google" id="ProtNLM"/>
    </source>
</evidence>
<dbReference type="CDD" id="cd00302">
    <property type="entry name" value="cytochrome_P450"/>
    <property type="match status" value="1"/>
</dbReference>
<dbReference type="GO" id="GO:0004497">
    <property type="term" value="F:monooxygenase activity"/>
    <property type="evidence" value="ECO:0007669"/>
    <property type="project" value="UniProtKB-KW"/>
</dbReference>
<keyword evidence="5" id="KW-1185">Reference proteome</keyword>
<proteinExistence type="inferred from homology"/>
<dbReference type="PROSITE" id="PS00086">
    <property type="entry name" value="CYTOCHROME_P450"/>
    <property type="match status" value="1"/>
</dbReference>
<dbReference type="Pfam" id="PF00067">
    <property type="entry name" value="p450"/>
    <property type="match status" value="1"/>
</dbReference>
<protein>
    <recommendedName>
        <fullName evidence="6">Cytochrome P450</fullName>
    </recommendedName>
</protein>
<dbReference type="GO" id="GO:0016125">
    <property type="term" value="P:sterol metabolic process"/>
    <property type="evidence" value="ECO:0007669"/>
    <property type="project" value="TreeGrafter"/>
</dbReference>
<dbReference type="GO" id="GO:0020037">
    <property type="term" value="F:heme binding"/>
    <property type="evidence" value="ECO:0007669"/>
    <property type="project" value="InterPro"/>
</dbReference>
<dbReference type="InterPro" id="IPR036396">
    <property type="entry name" value="Cyt_P450_sf"/>
</dbReference>
<dbReference type="Gene3D" id="1.10.630.10">
    <property type="entry name" value="Cytochrome P450"/>
    <property type="match status" value="1"/>
</dbReference>
<dbReference type="GO" id="GO:0016705">
    <property type="term" value="F:oxidoreductase activity, acting on paired donors, with incorporation or reduction of molecular oxygen"/>
    <property type="evidence" value="ECO:0007669"/>
    <property type="project" value="InterPro"/>
</dbReference>
<dbReference type="GO" id="GO:0005506">
    <property type="term" value="F:iron ion binding"/>
    <property type="evidence" value="ECO:0007669"/>
    <property type="project" value="InterPro"/>
</dbReference>
<reference evidence="4" key="1">
    <citation type="submission" date="2021-03" db="EMBL/GenBank/DDBJ databases">
        <authorList>
            <person name="Tagirdzhanova G."/>
        </authorList>
    </citation>
    <scope>NUCLEOTIDE SEQUENCE</scope>
</reference>
<keyword evidence="3" id="KW-0349">Heme</keyword>
<name>A0A8H3HVE3_9LECA</name>
<dbReference type="SUPFAM" id="SSF48264">
    <property type="entry name" value="Cytochrome P450"/>
    <property type="match status" value="1"/>
</dbReference>
<dbReference type="InterPro" id="IPR017972">
    <property type="entry name" value="Cyt_P450_CS"/>
</dbReference>
<dbReference type="Proteomes" id="UP000664521">
    <property type="component" value="Unassembled WGS sequence"/>
</dbReference>
<evidence type="ECO:0000313" key="4">
    <source>
        <dbReference type="EMBL" id="CAF9903997.1"/>
    </source>
</evidence>
<comment type="similarity">
    <text evidence="3">Belongs to the cytochrome P450 family.</text>
</comment>
<dbReference type="PANTHER" id="PTHR24286:SF252">
    <property type="entry name" value="CYTOCHROME P450 26B1"/>
    <property type="match status" value="1"/>
</dbReference>
<evidence type="ECO:0000256" key="2">
    <source>
        <dbReference type="ARBA" id="ARBA00023004"/>
    </source>
</evidence>
<keyword evidence="3" id="KW-0503">Monooxygenase</keyword>
<dbReference type="InterPro" id="IPR001128">
    <property type="entry name" value="Cyt_P450"/>
</dbReference>
<evidence type="ECO:0000256" key="1">
    <source>
        <dbReference type="ARBA" id="ARBA00022723"/>
    </source>
</evidence>